<evidence type="ECO:0000313" key="1">
    <source>
        <dbReference type="EMBL" id="MFD2659455.1"/>
    </source>
</evidence>
<dbReference type="SUPFAM" id="SSF75005">
    <property type="entry name" value="Arabinanase/levansucrase/invertase"/>
    <property type="match status" value="1"/>
</dbReference>
<organism evidence="1 2">
    <name type="scientific">Paenibacillus thailandensis</name>
    <dbReference type="NCBI Taxonomy" id="393250"/>
    <lineage>
        <taxon>Bacteria</taxon>
        <taxon>Bacillati</taxon>
        <taxon>Bacillota</taxon>
        <taxon>Bacilli</taxon>
        <taxon>Bacillales</taxon>
        <taxon>Paenibacillaceae</taxon>
        <taxon>Paenibacillus</taxon>
    </lineage>
</organism>
<comment type="caution">
    <text evidence="1">The sequence shown here is derived from an EMBL/GenBank/DDBJ whole genome shotgun (WGS) entry which is preliminary data.</text>
</comment>
<proteinExistence type="predicted"/>
<dbReference type="Gene3D" id="2.115.10.20">
    <property type="entry name" value="Glycosyl hydrolase domain, family 43"/>
    <property type="match status" value="2"/>
</dbReference>
<dbReference type="RefSeq" id="WP_379270149.1">
    <property type="nucleotide sequence ID" value="NZ_JBHUGT010000020.1"/>
</dbReference>
<gene>
    <name evidence="1" type="ORF">ACFSW5_04150</name>
</gene>
<name>A0ABW5QTQ7_9BACL</name>
<reference evidence="2" key="1">
    <citation type="journal article" date="2019" name="Int. J. Syst. Evol. Microbiol.">
        <title>The Global Catalogue of Microorganisms (GCM) 10K type strain sequencing project: providing services to taxonomists for standard genome sequencing and annotation.</title>
        <authorList>
            <consortium name="The Broad Institute Genomics Platform"/>
            <consortium name="The Broad Institute Genome Sequencing Center for Infectious Disease"/>
            <person name="Wu L."/>
            <person name="Ma J."/>
        </authorList>
    </citation>
    <scope>NUCLEOTIDE SEQUENCE [LARGE SCALE GENOMIC DNA]</scope>
    <source>
        <strain evidence="2">TISTR 1827</strain>
    </source>
</reference>
<accession>A0ABW5QTQ7</accession>
<sequence>MEPSTSLSLGVLLLFQIYSLRGEFTMVYGPLGRVFGRKQDVDLVKKRTGGYWDPVALTQGQRMQPPTFKKYGTKAVFTKAMASWTGGVPIYFPCLVEMRSVLGSAALDTWYLYYSTDHASGAGGIGLATAPHPGGPWKDRGRVFVDTTAGEQTETPCVLYNENTGLFHMYYHQNYYAAGDTNVYRSQATCLATSPDGVTWTILKAPLITIPDGDFPGDGHTGYARVYRFNELWIMRHSMGGTNYSHNGISYSLDGINWTTDPYPILGNAEIASDGTTRKIGVNDVFQWRGRLWANVNENSWASGSGDSTSKVFVSPYNGPRKPGYGLYEILKVGGAGAWDEKSIRNVTITEYEDKLYLFYEGVNAAGDNAFGLAIGEA</sequence>
<dbReference type="InterPro" id="IPR023296">
    <property type="entry name" value="Glyco_hydro_beta-prop_sf"/>
</dbReference>
<protein>
    <recommendedName>
        <fullName evidence="3">Glycosyl hydrolase</fullName>
    </recommendedName>
</protein>
<evidence type="ECO:0000313" key="2">
    <source>
        <dbReference type="Proteomes" id="UP001597493"/>
    </source>
</evidence>
<evidence type="ECO:0008006" key="3">
    <source>
        <dbReference type="Google" id="ProtNLM"/>
    </source>
</evidence>
<dbReference type="Proteomes" id="UP001597493">
    <property type="component" value="Unassembled WGS sequence"/>
</dbReference>
<dbReference type="EMBL" id="JBHUMY010000004">
    <property type="protein sequence ID" value="MFD2659455.1"/>
    <property type="molecule type" value="Genomic_DNA"/>
</dbReference>
<keyword evidence="2" id="KW-1185">Reference proteome</keyword>